<protein>
    <submittedName>
        <fullName evidence="2">Uncharacterized protein</fullName>
    </submittedName>
</protein>
<comment type="caution">
    <text evidence="2">The sequence shown here is derived from an EMBL/GenBank/DDBJ whole genome shotgun (WGS) entry which is preliminary data.</text>
</comment>
<keyword evidence="1" id="KW-0812">Transmembrane</keyword>
<dbReference type="AlphaFoldDB" id="X1MR51"/>
<accession>X1MR51</accession>
<gene>
    <name evidence="2" type="ORF">S06H3_43666</name>
</gene>
<dbReference type="EMBL" id="BARV01027100">
    <property type="protein sequence ID" value="GAI33803.1"/>
    <property type="molecule type" value="Genomic_DNA"/>
</dbReference>
<reference evidence="2" key="1">
    <citation type="journal article" date="2014" name="Front. Microbiol.">
        <title>High frequency of phylogenetically diverse reductive dehalogenase-homologous genes in deep subseafloor sedimentary metagenomes.</title>
        <authorList>
            <person name="Kawai M."/>
            <person name="Futagami T."/>
            <person name="Toyoda A."/>
            <person name="Takaki Y."/>
            <person name="Nishi S."/>
            <person name="Hori S."/>
            <person name="Arai W."/>
            <person name="Tsubouchi T."/>
            <person name="Morono Y."/>
            <person name="Uchiyama I."/>
            <person name="Ito T."/>
            <person name="Fujiyama A."/>
            <person name="Inagaki F."/>
            <person name="Takami H."/>
        </authorList>
    </citation>
    <scope>NUCLEOTIDE SEQUENCE</scope>
    <source>
        <strain evidence="2">Expedition CK06-06</strain>
    </source>
</reference>
<keyword evidence="1" id="KW-0472">Membrane</keyword>
<name>X1MR51_9ZZZZ</name>
<evidence type="ECO:0000256" key="1">
    <source>
        <dbReference type="SAM" id="Phobius"/>
    </source>
</evidence>
<feature type="non-terminal residue" evidence="2">
    <location>
        <position position="1"/>
    </location>
</feature>
<keyword evidence="1" id="KW-1133">Transmembrane helix</keyword>
<sequence length="219" mass="24354">PCPSPNPYMRDISINKIEEVQYRLQGQGVDSGWTWASPADIEYRMVGYGEAPYFFFRITYPLDEYGEYTLDIKAGNGIASKVESFALTYTNVVIEDMEADKKKVEVGAPVHIRVKGVWAHDNLPVAGGYAVIGGEKAYFDDNGWAEATVRRDSERTETFGVESVLVRGITEPQLEASAVSITWEKTATPVLGEKNVFIFLGVAVITILVVSTYLLKKRK</sequence>
<proteinExistence type="predicted"/>
<feature type="transmembrane region" description="Helical" evidence="1">
    <location>
        <begin position="196"/>
        <end position="215"/>
    </location>
</feature>
<evidence type="ECO:0000313" key="2">
    <source>
        <dbReference type="EMBL" id="GAI33803.1"/>
    </source>
</evidence>
<organism evidence="2">
    <name type="scientific">marine sediment metagenome</name>
    <dbReference type="NCBI Taxonomy" id="412755"/>
    <lineage>
        <taxon>unclassified sequences</taxon>
        <taxon>metagenomes</taxon>
        <taxon>ecological metagenomes</taxon>
    </lineage>
</organism>